<dbReference type="PROSITE" id="PS00658">
    <property type="entry name" value="FORK_HEAD_2"/>
    <property type="match status" value="1"/>
</dbReference>
<keyword evidence="3 4" id="KW-0539">Nucleus</keyword>
<feature type="compositionally biased region" description="Gly residues" evidence="5">
    <location>
        <begin position="469"/>
        <end position="479"/>
    </location>
</feature>
<dbReference type="SMART" id="SM00339">
    <property type="entry name" value="FH"/>
    <property type="match status" value="1"/>
</dbReference>
<reference evidence="7 8" key="1">
    <citation type="submission" date="2024-02" db="EMBL/GenBank/DDBJ databases">
        <title>Chromosome-scale genome assembly of the rough periwinkle Littorina saxatilis.</title>
        <authorList>
            <person name="De Jode A."/>
            <person name="Faria R."/>
            <person name="Formenti G."/>
            <person name="Sims Y."/>
            <person name="Smith T.P."/>
            <person name="Tracey A."/>
            <person name="Wood J.M.D."/>
            <person name="Zagrodzka Z.B."/>
            <person name="Johannesson K."/>
            <person name="Butlin R.K."/>
            <person name="Leder E.H."/>
        </authorList>
    </citation>
    <scope>NUCLEOTIDE SEQUENCE [LARGE SCALE GENOMIC DNA]</scope>
    <source>
        <strain evidence="7">Snail1</strain>
        <tissue evidence="7">Muscle</tissue>
    </source>
</reference>
<dbReference type="InterPro" id="IPR018122">
    <property type="entry name" value="TF_fork_head_CS_1"/>
</dbReference>
<sequence>MDCDRKPFDGSSVLMSQPPLPPHHLHHPHHSMTLPHTHSLPTVYPTHHHPHHQEHHLQDHHHLHHTHQEHDMDTLASGMTHSHTTANNNDNNSFGKTVEPKVEPEEPDSGGESPSTTTNNPESPSESGGGSGSTDDKSNGGKKTGVGVRRSEKPPYSYIALIVMAIQASPTKRCTLSEIYQFLQARFPFFRGTYQGWKNSVRHNLSLNECFIKLPKGIGRPGKGHYWTIDPAAEFMFEEGSFRRRPRGFRRKCQALKPFGMLNGMSGAGGMTGGYYDFMQNTAAAMSQQTAAMAFSSTQGGGGMGGGGGTGHHLYHPYHHTQAAYDTSQMMTSGMGGMSGNAHHHHHHHAAMQQHMQVAAAAANCGSYTPPLPISSSINNAFNNRYAQSCAMAAAGIGNGNNDFTSHVSANPNNVYGERGDLSSTTTNNPSSSTTLHGSPGTLHGSSATMGMGSSAQWASGATQQSSQGPGGGGGGGGRYCKQQPLSPTGSTGSLQSMSPPSSSDTSPYAGLTTAGGEPVDLALAGMRLQTQAFQQSGSCDRKSYFPYAANGMTSAMHAASYYDKCSM</sequence>
<feature type="region of interest" description="Disordered" evidence="5">
    <location>
        <begin position="1"/>
        <end position="150"/>
    </location>
</feature>
<evidence type="ECO:0000256" key="3">
    <source>
        <dbReference type="ARBA" id="ARBA00023242"/>
    </source>
</evidence>
<feature type="compositionally biased region" description="Low complexity" evidence="5">
    <location>
        <begin position="110"/>
        <end position="126"/>
    </location>
</feature>
<feature type="domain" description="Fork-head" evidence="6">
    <location>
        <begin position="153"/>
        <end position="247"/>
    </location>
</feature>
<proteinExistence type="predicted"/>
<evidence type="ECO:0000256" key="4">
    <source>
        <dbReference type="PROSITE-ProRule" id="PRU00089"/>
    </source>
</evidence>
<dbReference type="GO" id="GO:0000981">
    <property type="term" value="F:DNA-binding transcription factor activity, RNA polymerase II-specific"/>
    <property type="evidence" value="ECO:0007669"/>
    <property type="project" value="TreeGrafter"/>
</dbReference>
<gene>
    <name evidence="7" type="ORF">V1264_000613</name>
</gene>
<dbReference type="Pfam" id="PF00250">
    <property type="entry name" value="Forkhead"/>
    <property type="match status" value="1"/>
</dbReference>
<organism evidence="7 8">
    <name type="scientific">Littorina saxatilis</name>
    <dbReference type="NCBI Taxonomy" id="31220"/>
    <lineage>
        <taxon>Eukaryota</taxon>
        <taxon>Metazoa</taxon>
        <taxon>Spiralia</taxon>
        <taxon>Lophotrochozoa</taxon>
        <taxon>Mollusca</taxon>
        <taxon>Gastropoda</taxon>
        <taxon>Caenogastropoda</taxon>
        <taxon>Littorinimorpha</taxon>
        <taxon>Littorinoidea</taxon>
        <taxon>Littorinidae</taxon>
        <taxon>Littorina</taxon>
    </lineage>
</organism>
<dbReference type="GO" id="GO:0009887">
    <property type="term" value="P:animal organ morphogenesis"/>
    <property type="evidence" value="ECO:0007669"/>
    <property type="project" value="TreeGrafter"/>
</dbReference>
<dbReference type="InterPro" id="IPR036388">
    <property type="entry name" value="WH-like_DNA-bd_sf"/>
</dbReference>
<dbReference type="AlphaFoldDB" id="A0AAN9BZJ4"/>
<evidence type="ECO:0000256" key="1">
    <source>
        <dbReference type="ARBA" id="ARBA00004123"/>
    </source>
</evidence>
<dbReference type="InterPro" id="IPR030456">
    <property type="entry name" value="TF_fork_head_CS_2"/>
</dbReference>
<feature type="compositionally biased region" description="Low complexity" evidence="5">
    <location>
        <begin position="423"/>
        <end position="435"/>
    </location>
</feature>
<dbReference type="GO" id="GO:0000978">
    <property type="term" value="F:RNA polymerase II cis-regulatory region sequence-specific DNA binding"/>
    <property type="evidence" value="ECO:0007669"/>
    <property type="project" value="TreeGrafter"/>
</dbReference>
<evidence type="ECO:0000313" key="8">
    <source>
        <dbReference type="Proteomes" id="UP001374579"/>
    </source>
</evidence>
<feature type="compositionally biased region" description="Low complexity" evidence="5">
    <location>
        <begin position="491"/>
        <end position="508"/>
    </location>
</feature>
<feature type="compositionally biased region" description="Low complexity" evidence="5">
    <location>
        <begin position="445"/>
        <end position="468"/>
    </location>
</feature>
<dbReference type="Gene3D" id="1.10.10.10">
    <property type="entry name" value="Winged helix-like DNA-binding domain superfamily/Winged helix DNA-binding domain"/>
    <property type="match status" value="1"/>
</dbReference>
<comment type="caution">
    <text evidence="7">The sequence shown here is derived from an EMBL/GenBank/DDBJ whole genome shotgun (WGS) entry which is preliminary data.</text>
</comment>
<accession>A0AAN9BZJ4</accession>
<evidence type="ECO:0000256" key="2">
    <source>
        <dbReference type="ARBA" id="ARBA00023125"/>
    </source>
</evidence>
<dbReference type="PANTHER" id="PTHR46262">
    <property type="entry name" value="FORKHEAD BOX PROTEIN BINIOU"/>
    <property type="match status" value="1"/>
</dbReference>
<comment type="subcellular location">
    <subcellularLocation>
        <location evidence="1 4">Nucleus</location>
    </subcellularLocation>
</comment>
<feature type="DNA-binding region" description="Fork-head" evidence="4">
    <location>
        <begin position="153"/>
        <end position="247"/>
    </location>
</feature>
<dbReference type="FunFam" id="1.10.10.10:FF:000071">
    <property type="entry name" value="Forkhead box F1"/>
    <property type="match status" value="1"/>
</dbReference>
<feature type="compositionally biased region" description="Polar residues" evidence="5">
    <location>
        <begin position="77"/>
        <end position="95"/>
    </location>
</feature>
<feature type="compositionally biased region" description="Basic residues" evidence="5">
    <location>
        <begin position="46"/>
        <end position="65"/>
    </location>
</feature>
<dbReference type="InterPro" id="IPR036390">
    <property type="entry name" value="WH_DNA-bd_sf"/>
</dbReference>
<keyword evidence="8" id="KW-1185">Reference proteome</keyword>
<name>A0AAN9BZJ4_9CAEN</name>
<dbReference type="PROSITE" id="PS00657">
    <property type="entry name" value="FORK_HEAD_1"/>
    <property type="match status" value="1"/>
</dbReference>
<feature type="compositionally biased region" description="Low complexity" evidence="5">
    <location>
        <begin position="31"/>
        <end position="40"/>
    </location>
</feature>
<dbReference type="PANTHER" id="PTHR46262:SF2">
    <property type="entry name" value="FORKHEAD BOX PROTEIN BINIOU"/>
    <property type="match status" value="1"/>
</dbReference>
<evidence type="ECO:0000259" key="6">
    <source>
        <dbReference type="PROSITE" id="PS50039"/>
    </source>
</evidence>
<dbReference type="PROSITE" id="PS50039">
    <property type="entry name" value="FORK_HEAD_3"/>
    <property type="match status" value="1"/>
</dbReference>
<dbReference type="EMBL" id="JBAMIC010000001">
    <property type="protein sequence ID" value="KAK7114569.1"/>
    <property type="molecule type" value="Genomic_DNA"/>
</dbReference>
<dbReference type="InterPro" id="IPR051770">
    <property type="entry name" value="Forkhead_box_regulator"/>
</dbReference>
<protein>
    <recommendedName>
        <fullName evidence="6">Fork-head domain-containing protein</fullName>
    </recommendedName>
</protein>
<dbReference type="PRINTS" id="PR00053">
    <property type="entry name" value="FORKHEAD"/>
</dbReference>
<dbReference type="Proteomes" id="UP001374579">
    <property type="component" value="Unassembled WGS sequence"/>
</dbReference>
<dbReference type="InterPro" id="IPR001766">
    <property type="entry name" value="Fork_head_dom"/>
</dbReference>
<dbReference type="SUPFAM" id="SSF46785">
    <property type="entry name" value="Winged helix' DNA-binding domain"/>
    <property type="match status" value="1"/>
</dbReference>
<evidence type="ECO:0000256" key="5">
    <source>
        <dbReference type="SAM" id="MobiDB-lite"/>
    </source>
</evidence>
<dbReference type="GO" id="GO:0005634">
    <property type="term" value="C:nucleus"/>
    <property type="evidence" value="ECO:0007669"/>
    <property type="project" value="UniProtKB-SubCell"/>
</dbReference>
<feature type="region of interest" description="Disordered" evidence="5">
    <location>
        <begin position="409"/>
        <end position="515"/>
    </location>
</feature>
<keyword evidence="2 4" id="KW-0238">DNA-binding</keyword>
<evidence type="ECO:0000313" key="7">
    <source>
        <dbReference type="EMBL" id="KAK7114569.1"/>
    </source>
</evidence>